<evidence type="ECO:0000256" key="4">
    <source>
        <dbReference type="ARBA" id="ARBA00022989"/>
    </source>
</evidence>
<evidence type="ECO:0000256" key="2">
    <source>
        <dbReference type="ARBA" id="ARBA00009399"/>
    </source>
</evidence>
<evidence type="ECO:0000256" key="7">
    <source>
        <dbReference type="SAM" id="Phobius"/>
    </source>
</evidence>
<keyword evidence="3 7" id="KW-0812">Transmembrane</keyword>
<evidence type="ECO:0000259" key="8">
    <source>
        <dbReference type="Pfam" id="PF04138"/>
    </source>
</evidence>
<dbReference type="AlphaFoldDB" id="A0A2W2F5D8"/>
<feature type="domain" description="GtrA/DPMS transmembrane" evidence="8">
    <location>
        <begin position="21"/>
        <end position="145"/>
    </location>
</feature>
<feature type="transmembrane region" description="Helical" evidence="7">
    <location>
        <begin position="21"/>
        <end position="41"/>
    </location>
</feature>
<dbReference type="OrthoDB" id="5185562at2"/>
<keyword evidence="10" id="KW-1185">Reference proteome</keyword>
<keyword evidence="5 7" id="KW-0472">Membrane</keyword>
<comment type="subcellular location">
    <subcellularLocation>
        <location evidence="1">Membrane</location>
        <topology evidence="1">Multi-pass membrane protein</topology>
    </subcellularLocation>
</comment>
<feature type="transmembrane region" description="Helical" evidence="7">
    <location>
        <begin position="53"/>
        <end position="72"/>
    </location>
</feature>
<accession>A0A2W2F5D8</accession>
<sequence length="174" mass="18875">MRGVTDLLRRLLGRLPRVFTRYTTASVAAGVVSEATLLTAYGTHLLTPGQASAAGWASGAVLNFVLNRWWVFRHREQPKPLREVLGFWLTSLAALALSTWATGVAARLAAPLEHGPRVILVGAVFLGVYGLLFVAKFALFHYFVFAGKGRSETGSGSGAGRRRSRHQVPSTTRE</sequence>
<dbReference type="InterPro" id="IPR007267">
    <property type="entry name" value="GtrA_DPMS_TM"/>
</dbReference>
<protein>
    <recommendedName>
        <fullName evidence="8">GtrA/DPMS transmembrane domain-containing protein</fullName>
    </recommendedName>
</protein>
<evidence type="ECO:0000256" key="6">
    <source>
        <dbReference type="SAM" id="MobiDB-lite"/>
    </source>
</evidence>
<evidence type="ECO:0000313" key="9">
    <source>
        <dbReference type="EMBL" id="PZG16807.1"/>
    </source>
</evidence>
<dbReference type="EMBL" id="POUD01000078">
    <property type="protein sequence ID" value="PZG16807.1"/>
    <property type="molecule type" value="Genomic_DNA"/>
</dbReference>
<dbReference type="Pfam" id="PF04138">
    <property type="entry name" value="GtrA_DPMS_TM"/>
    <property type="match status" value="1"/>
</dbReference>
<evidence type="ECO:0000256" key="3">
    <source>
        <dbReference type="ARBA" id="ARBA00022692"/>
    </source>
</evidence>
<dbReference type="GO" id="GO:0000271">
    <property type="term" value="P:polysaccharide biosynthetic process"/>
    <property type="evidence" value="ECO:0007669"/>
    <property type="project" value="InterPro"/>
</dbReference>
<evidence type="ECO:0000256" key="1">
    <source>
        <dbReference type="ARBA" id="ARBA00004141"/>
    </source>
</evidence>
<dbReference type="GO" id="GO:0005886">
    <property type="term" value="C:plasma membrane"/>
    <property type="evidence" value="ECO:0007669"/>
    <property type="project" value="TreeGrafter"/>
</dbReference>
<name>A0A2W2F5D8_9ACTN</name>
<comment type="similarity">
    <text evidence="2">Belongs to the GtrA family.</text>
</comment>
<keyword evidence="4 7" id="KW-1133">Transmembrane helix</keyword>
<dbReference type="Proteomes" id="UP000249304">
    <property type="component" value="Unassembled WGS sequence"/>
</dbReference>
<comment type="caution">
    <text evidence="9">The sequence shown here is derived from an EMBL/GenBank/DDBJ whole genome shotgun (WGS) entry which is preliminary data.</text>
</comment>
<feature type="transmembrane region" description="Helical" evidence="7">
    <location>
        <begin position="118"/>
        <end position="145"/>
    </location>
</feature>
<dbReference type="InterPro" id="IPR051401">
    <property type="entry name" value="GtrA_CellWall_Glycosyl"/>
</dbReference>
<gene>
    <name evidence="9" type="ORF">C1J01_19945</name>
</gene>
<feature type="region of interest" description="Disordered" evidence="6">
    <location>
        <begin position="151"/>
        <end position="174"/>
    </location>
</feature>
<dbReference type="PANTHER" id="PTHR38459:SF1">
    <property type="entry name" value="PROPHAGE BACTOPRENOL-LINKED GLUCOSE TRANSLOCASE HOMOLOG"/>
    <property type="match status" value="1"/>
</dbReference>
<dbReference type="PANTHER" id="PTHR38459">
    <property type="entry name" value="PROPHAGE BACTOPRENOL-LINKED GLUCOSE TRANSLOCASE HOMOLOG"/>
    <property type="match status" value="1"/>
</dbReference>
<reference evidence="9 10" key="1">
    <citation type="submission" date="2018-01" db="EMBL/GenBank/DDBJ databases">
        <title>Draft genome sequence of Nonomuraea sp. KC333.</title>
        <authorList>
            <person name="Sahin N."/>
            <person name="Saygin H."/>
            <person name="Ay H."/>
        </authorList>
    </citation>
    <scope>NUCLEOTIDE SEQUENCE [LARGE SCALE GENOMIC DNA]</scope>
    <source>
        <strain evidence="9 10">KC333</strain>
    </source>
</reference>
<proteinExistence type="inferred from homology"/>
<feature type="transmembrane region" description="Helical" evidence="7">
    <location>
        <begin position="84"/>
        <end position="106"/>
    </location>
</feature>
<evidence type="ECO:0000313" key="10">
    <source>
        <dbReference type="Proteomes" id="UP000249304"/>
    </source>
</evidence>
<organism evidence="9 10">
    <name type="scientific">Nonomuraea aridisoli</name>
    <dbReference type="NCBI Taxonomy" id="2070368"/>
    <lineage>
        <taxon>Bacteria</taxon>
        <taxon>Bacillati</taxon>
        <taxon>Actinomycetota</taxon>
        <taxon>Actinomycetes</taxon>
        <taxon>Streptosporangiales</taxon>
        <taxon>Streptosporangiaceae</taxon>
        <taxon>Nonomuraea</taxon>
    </lineage>
</organism>
<evidence type="ECO:0000256" key="5">
    <source>
        <dbReference type="ARBA" id="ARBA00023136"/>
    </source>
</evidence>